<protein>
    <recommendedName>
        <fullName evidence="3">Outer membrane protein beta-barrel domain-containing protein</fullName>
    </recommendedName>
</protein>
<sequence>MLCLCLSLRSFADNGDDRHEVAFSYGGIAPAAFAYSNYFNLDFGHASIGHYLGETDFVHSMKNIGVFSLAYYYHPLDWLAVGARTSVTSDYGKIMNANTYELSRYMSIFRAYDISIGVKFVYFRRPWVRLYSEVFAGGGALVDDSKRYMDAGKTVHGRFVFQSVPIGVSVGKKLSCFLQLELGTSIIGASGGISYRF</sequence>
<dbReference type="AlphaFoldDB" id="A0A9D9IZH9"/>
<accession>A0A9D9IZH9</accession>
<proteinExistence type="predicted"/>
<gene>
    <name evidence="1" type="ORF">IAC87_02785</name>
</gene>
<organism evidence="1 2">
    <name type="scientific">Candidatus Merdivivens faecigallinarum</name>
    <dbReference type="NCBI Taxonomy" id="2840871"/>
    <lineage>
        <taxon>Bacteria</taxon>
        <taxon>Pseudomonadati</taxon>
        <taxon>Bacteroidota</taxon>
        <taxon>Bacteroidia</taxon>
        <taxon>Bacteroidales</taxon>
        <taxon>Muribaculaceae</taxon>
        <taxon>Muribaculaceae incertae sedis</taxon>
        <taxon>Candidatus Merdivivens</taxon>
    </lineage>
</organism>
<evidence type="ECO:0000313" key="2">
    <source>
        <dbReference type="Proteomes" id="UP000823772"/>
    </source>
</evidence>
<reference evidence="1" key="1">
    <citation type="submission" date="2020-10" db="EMBL/GenBank/DDBJ databases">
        <authorList>
            <person name="Gilroy R."/>
        </authorList>
    </citation>
    <scope>NUCLEOTIDE SEQUENCE</scope>
    <source>
        <strain evidence="1">B3-2255</strain>
    </source>
</reference>
<evidence type="ECO:0008006" key="3">
    <source>
        <dbReference type="Google" id="ProtNLM"/>
    </source>
</evidence>
<evidence type="ECO:0000313" key="1">
    <source>
        <dbReference type="EMBL" id="MBO8481455.1"/>
    </source>
</evidence>
<dbReference type="Proteomes" id="UP000823772">
    <property type="component" value="Unassembled WGS sequence"/>
</dbReference>
<comment type="caution">
    <text evidence="1">The sequence shown here is derived from an EMBL/GenBank/DDBJ whole genome shotgun (WGS) entry which is preliminary data.</text>
</comment>
<dbReference type="EMBL" id="JADILY010000058">
    <property type="protein sequence ID" value="MBO8481455.1"/>
    <property type="molecule type" value="Genomic_DNA"/>
</dbReference>
<name>A0A9D9IZH9_9BACT</name>
<reference evidence="1" key="2">
    <citation type="journal article" date="2021" name="PeerJ">
        <title>Extensive microbial diversity within the chicken gut microbiome revealed by metagenomics and culture.</title>
        <authorList>
            <person name="Gilroy R."/>
            <person name="Ravi A."/>
            <person name="Getino M."/>
            <person name="Pursley I."/>
            <person name="Horton D.L."/>
            <person name="Alikhan N.F."/>
            <person name="Baker D."/>
            <person name="Gharbi K."/>
            <person name="Hall N."/>
            <person name="Watson M."/>
            <person name="Adriaenssens E.M."/>
            <person name="Foster-Nyarko E."/>
            <person name="Jarju S."/>
            <person name="Secka A."/>
            <person name="Antonio M."/>
            <person name="Oren A."/>
            <person name="Chaudhuri R.R."/>
            <person name="La Ragione R."/>
            <person name="Hildebrand F."/>
            <person name="Pallen M.J."/>
        </authorList>
    </citation>
    <scope>NUCLEOTIDE SEQUENCE</scope>
    <source>
        <strain evidence="1">B3-2255</strain>
    </source>
</reference>